<protein>
    <submittedName>
        <fullName evidence="4">NADH-quinone oxidoreductase subunit C</fullName>
    </submittedName>
</protein>
<accession>A0A3A3ZEH6</accession>
<sequence>MGPERLAERVLVRFPQAQVEESYGDELVHVDPGSWTDLLAWARDELGCTYLDWLSAADELEEGFAVVACLWDVSGCGDGGGGLRRVLLRTRVPRDAARLPTVTHLFRGAGWHERETAEMFGIAFDGHPSPGPLLLPDGFEGHPLRKEFVLASRAAKAWPGAKEPGESDADVAASGAPGPGRGGASRRRRTLPPGVPDPSWGPRPPSDPALGAGDGPGQPHG</sequence>
<feature type="compositionally biased region" description="Gly residues" evidence="2">
    <location>
        <begin position="212"/>
        <end position="221"/>
    </location>
</feature>
<gene>
    <name evidence="4" type="ORF">D5H78_16480</name>
</gene>
<comment type="similarity">
    <text evidence="1">Belongs to the complex I 30 kDa subunit family.</text>
</comment>
<evidence type="ECO:0000259" key="3">
    <source>
        <dbReference type="Pfam" id="PF00329"/>
    </source>
</evidence>
<feature type="domain" description="NADH:ubiquinone oxidoreductase 30kDa subunit" evidence="3">
    <location>
        <begin position="28"/>
        <end position="152"/>
    </location>
</feature>
<dbReference type="SUPFAM" id="SSF143243">
    <property type="entry name" value="Nqo5-like"/>
    <property type="match status" value="1"/>
</dbReference>
<evidence type="ECO:0000256" key="2">
    <source>
        <dbReference type="SAM" id="MobiDB-lite"/>
    </source>
</evidence>
<dbReference type="AlphaFoldDB" id="A0A3A3ZEH6"/>
<comment type="caution">
    <text evidence="4">The sequence shown here is derived from an EMBL/GenBank/DDBJ whole genome shotgun (WGS) entry which is preliminary data.</text>
</comment>
<dbReference type="EMBL" id="QZEZ01000009">
    <property type="protein sequence ID" value="RJK93419.1"/>
    <property type="molecule type" value="Genomic_DNA"/>
</dbReference>
<dbReference type="InterPro" id="IPR001268">
    <property type="entry name" value="NADH_UbQ_OxRdtase_30kDa_su"/>
</dbReference>
<keyword evidence="5" id="KW-1185">Reference proteome</keyword>
<dbReference type="PANTHER" id="PTHR10884">
    <property type="entry name" value="NADH DEHYDROGENASE UBIQUINONE IRON-SULFUR PROTEIN 3"/>
    <property type="match status" value="1"/>
</dbReference>
<dbReference type="PANTHER" id="PTHR10884:SF14">
    <property type="entry name" value="NADH DEHYDROGENASE [UBIQUINONE] IRON-SULFUR PROTEIN 3, MITOCHONDRIAL"/>
    <property type="match status" value="1"/>
</dbReference>
<feature type="region of interest" description="Disordered" evidence="2">
    <location>
        <begin position="158"/>
        <end position="221"/>
    </location>
</feature>
<organism evidence="4 5">
    <name type="scientific">Vallicoccus soli</name>
    <dbReference type="NCBI Taxonomy" id="2339232"/>
    <lineage>
        <taxon>Bacteria</taxon>
        <taxon>Bacillati</taxon>
        <taxon>Actinomycetota</taxon>
        <taxon>Actinomycetes</taxon>
        <taxon>Motilibacterales</taxon>
        <taxon>Vallicoccaceae</taxon>
        <taxon>Vallicoccus</taxon>
    </lineage>
</organism>
<dbReference type="Gene3D" id="3.30.460.80">
    <property type="entry name" value="NADH:ubiquinone oxidoreductase, 30kDa subunit"/>
    <property type="match status" value="1"/>
</dbReference>
<dbReference type="InterPro" id="IPR037232">
    <property type="entry name" value="NADH_quin_OxRdtase_su_C/D-like"/>
</dbReference>
<dbReference type="RefSeq" id="WP_119951605.1">
    <property type="nucleotide sequence ID" value="NZ_QZEZ01000009.1"/>
</dbReference>
<evidence type="ECO:0000256" key="1">
    <source>
        <dbReference type="ARBA" id="ARBA00007569"/>
    </source>
</evidence>
<feature type="compositionally biased region" description="Pro residues" evidence="2">
    <location>
        <begin position="193"/>
        <end position="207"/>
    </location>
</feature>
<name>A0A3A3ZEH6_9ACTN</name>
<evidence type="ECO:0000313" key="4">
    <source>
        <dbReference type="EMBL" id="RJK93419.1"/>
    </source>
</evidence>
<dbReference type="Proteomes" id="UP000265614">
    <property type="component" value="Unassembled WGS sequence"/>
</dbReference>
<proteinExistence type="inferred from homology"/>
<dbReference type="GO" id="GO:0008137">
    <property type="term" value="F:NADH dehydrogenase (ubiquinone) activity"/>
    <property type="evidence" value="ECO:0007669"/>
    <property type="project" value="InterPro"/>
</dbReference>
<dbReference type="OrthoDB" id="3746692at2"/>
<dbReference type="Pfam" id="PF00329">
    <property type="entry name" value="Complex1_30kDa"/>
    <property type="match status" value="1"/>
</dbReference>
<evidence type="ECO:0000313" key="5">
    <source>
        <dbReference type="Proteomes" id="UP000265614"/>
    </source>
</evidence>
<reference evidence="4 5" key="1">
    <citation type="submission" date="2018-09" db="EMBL/GenBank/DDBJ databases">
        <title>YIM 75000 draft genome.</title>
        <authorList>
            <person name="Tang S."/>
            <person name="Feng Y."/>
        </authorList>
    </citation>
    <scope>NUCLEOTIDE SEQUENCE [LARGE SCALE GENOMIC DNA]</scope>
    <source>
        <strain evidence="4 5">YIM 75000</strain>
    </source>
</reference>